<feature type="region of interest" description="Disordered" evidence="1">
    <location>
        <begin position="492"/>
        <end position="512"/>
    </location>
</feature>
<organism evidence="2 3">
    <name type="scientific">Anaerovibrio lipolyticus DSM 3074</name>
    <dbReference type="NCBI Taxonomy" id="1120997"/>
    <lineage>
        <taxon>Bacteria</taxon>
        <taxon>Bacillati</taxon>
        <taxon>Bacillota</taxon>
        <taxon>Negativicutes</taxon>
        <taxon>Selenomonadales</taxon>
        <taxon>Selenomonadaceae</taxon>
        <taxon>Anaerovibrio</taxon>
    </lineage>
</organism>
<protein>
    <submittedName>
        <fullName evidence="2">Phage portal protein, lambda family</fullName>
    </submittedName>
</protein>
<gene>
    <name evidence="2" type="ORF">SAMN02745671_02625</name>
</gene>
<evidence type="ECO:0000313" key="3">
    <source>
        <dbReference type="Proteomes" id="UP000191240"/>
    </source>
</evidence>
<dbReference type="RefSeq" id="WP_080326313.1">
    <property type="nucleotide sequence ID" value="NZ_FQYW01000030.1"/>
</dbReference>
<dbReference type="EMBL" id="FQYW01000030">
    <property type="protein sequence ID" value="SHJ08298.1"/>
    <property type="molecule type" value="Genomic_DNA"/>
</dbReference>
<feature type="compositionally biased region" description="Acidic residues" evidence="1">
    <location>
        <begin position="494"/>
        <end position="512"/>
    </location>
</feature>
<dbReference type="OrthoDB" id="9770450at2"/>
<sequence length="512" mass="57855">MGWREDDLNFDAYAISPEWACRRAFFAENLRAYEAGEITRFNDGWVPVNSDTENTDKTQRDLVKARARYLENNSDIACAAVGGIVRNVVGTGIKLQARTGDENLNKRIELLWREWTRPENCDITGQQSFEEMQSMLLRRKIVDGEIFVKKIVQKGRRFPFTLQVIKSDLLSSYLITAPVTGNAIRSGVELDEHLKPLAYWINKKSPDGFVEFDPDRVPAGQIIHLWNRVQPDQIRGMSDLAPVIKRLKDTQDYLDAETVAARLAACFSVFITTQTGAPGAMPGVRNTKDPERKKLQSIRPGMIKYLAPGEKVETANPTRSVTTAKDYVAVQERLAGAGLGMSYELMSRDFNKSSFSAARQGMLEDRKTFEPIQNFMAAHLCMPIYREWLDTCVLSGLIDIPDYSTHREEYQAAEWVTPGWSWIDPQKEVNADITAIQNGGMTMSQWCAARGYDWRDQLEQMAIEKETAEKLGLTLAIHTPISVQAALSNHVDNNNDESEEEENAGNDEQEQE</sequence>
<proteinExistence type="predicted"/>
<dbReference type="Pfam" id="PF05136">
    <property type="entry name" value="Phage_portal_2"/>
    <property type="match status" value="1"/>
</dbReference>
<reference evidence="2 3" key="1">
    <citation type="submission" date="2016-11" db="EMBL/GenBank/DDBJ databases">
        <authorList>
            <person name="Jaros S."/>
            <person name="Januszkiewicz K."/>
            <person name="Wedrychowicz H."/>
        </authorList>
    </citation>
    <scope>NUCLEOTIDE SEQUENCE [LARGE SCALE GENOMIC DNA]</scope>
    <source>
        <strain evidence="2 3">DSM 3074</strain>
    </source>
</reference>
<evidence type="ECO:0000313" key="2">
    <source>
        <dbReference type="EMBL" id="SHJ08298.1"/>
    </source>
</evidence>
<dbReference type="GO" id="GO:0019068">
    <property type="term" value="P:virion assembly"/>
    <property type="evidence" value="ECO:0007669"/>
    <property type="project" value="InterPro"/>
</dbReference>
<dbReference type="GO" id="GO:0005198">
    <property type="term" value="F:structural molecule activity"/>
    <property type="evidence" value="ECO:0007669"/>
    <property type="project" value="InterPro"/>
</dbReference>
<dbReference type="NCBIfam" id="TIGR01539">
    <property type="entry name" value="portal_lambda"/>
    <property type="match status" value="1"/>
</dbReference>
<accession>A0A1M6GEE2</accession>
<dbReference type="Proteomes" id="UP000191240">
    <property type="component" value="Unassembled WGS sequence"/>
</dbReference>
<dbReference type="InterPro" id="IPR006429">
    <property type="entry name" value="Phage_lambda_portal"/>
</dbReference>
<evidence type="ECO:0000256" key="1">
    <source>
        <dbReference type="SAM" id="MobiDB-lite"/>
    </source>
</evidence>
<name>A0A1M6GEE2_9FIRM</name>
<dbReference type="AlphaFoldDB" id="A0A1M6GEE2"/>